<dbReference type="InterPro" id="IPR005824">
    <property type="entry name" value="KOW"/>
</dbReference>
<gene>
    <name evidence="5" type="primary">rplX</name>
    <name evidence="8" type="ORF">CO054_00730</name>
</gene>
<accession>A0A2M8ET95</accession>
<comment type="function">
    <text evidence="5">One of the proteins that surrounds the polypeptide exit tunnel on the outside of the subunit.</text>
</comment>
<keyword evidence="2 5" id="KW-0689">Ribosomal protein</keyword>
<dbReference type="InterPro" id="IPR003256">
    <property type="entry name" value="Ribosomal_uL24"/>
</dbReference>
<dbReference type="PROSITE" id="PS01108">
    <property type="entry name" value="RIBOSOMAL_L24"/>
    <property type="match status" value="1"/>
</dbReference>
<dbReference type="CDD" id="cd06089">
    <property type="entry name" value="KOW_RPL26"/>
    <property type="match status" value="1"/>
</dbReference>
<evidence type="ECO:0000256" key="2">
    <source>
        <dbReference type="ARBA" id="ARBA00022980"/>
    </source>
</evidence>
<dbReference type="Pfam" id="PF00467">
    <property type="entry name" value="KOW"/>
    <property type="match status" value="1"/>
</dbReference>
<dbReference type="Gene3D" id="2.30.30.30">
    <property type="match status" value="1"/>
</dbReference>
<comment type="subunit">
    <text evidence="5">Part of the 50S ribosomal subunit.</text>
</comment>
<keyword evidence="5" id="KW-0694">RNA-binding</keyword>
<comment type="function">
    <text evidence="5">One of two assembly initiator proteins, it binds directly to the 5'-end of the 23S rRNA, where it nucleates assembly of the 50S subunit.</text>
</comment>
<evidence type="ECO:0000256" key="5">
    <source>
        <dbReference type="HAMAP-Rule" id="MF_01326"/>
    </source>
</evidence>
<dbReference type="NCBIfam" id="TIGR01079">
    <property type="entry name" value="rplX_bact"/>
    <property type="match status" value="1"/>
</dbReference>
<proteinExistence type="inferred from homology"/>
<dbReference type="AlphaFoldDB" id="A0A2M8ET95"/>
<dbReference type="SMART" id="SM00739">
    <property type="entry name" value="KOW"/>
    <property type="match status" value="1"/>
</dbReference>
<dbReference type="GO" id="GO:0005840">
    <property type="term" value="C:ribosome"/>
    <property type="evidence" value="ECO:0007669"/>
    <property type="project" value="UniProtKB-KW"/>
</dbReference>
<dbReference type="PANTHER" id="PTHR12903">
    <property type="entry name" value="MITOCHONDRIAL RIBOSOMAL PROTEIN L24"/>
    <property type="match status" value="1"/>
</dbReference>
<evidence type="ECO:0000259" key="7">
    <source>
        <dbReference type="SMART" id="SM00739"/>
    </source>
</evidence>
<dbReference type="EMBL" id="PFSF01000015">
    <property type="protein sequence ID" value="PJC28341.1"/>
    <property type="molecule type" value="Genomic_DNA"/>
</dbReference>
<dbReference type="InterPro" id="IPR005825">
    <property type="entry name" value="Ribosomal_uL24_CS"/>
</dbReference>
<dbReference type="GO" id="GO:1990904">
    <property type="term" value="C:ribonucleoprotein complex"/>
    <property type="evidence" value="ECO:0007669"/>
    <property type="project" value="UniProtKB-KW"/>
</dbReference>
<comment type="similarity">
    <text evidence="1 5 6">Belongs to the universal ribosomal protein uL24 family.</text>
</comment>
<reference evidence="9" key="1">
    <citation type="submission" date="2017-09" db="EMBL/GenBank/DDBJ databases">
        <title>Depth-based differentiation of microbial function through sediment-hosted aquifers and enrichment of novel symbionts in the deep terrestrial subsurface.</title>
        <authorList>
            <person name="Probst A.J."/>
            <person name="Ladd B."/>
            <person name="Jarett J.K."/>
            <person name="Geller-Mcgrath D.E."/>
            <person name="Sieber C.M.K."/>
            <person name="Emerson J.B."/>
            <person name="Anantharaman K."/>
            <person name="Thomas B.C."/>
            <person name="Malmstrom R."/>
            <person name="Stieglmeier M."/>
            <person name="Klingl A."/>
            <person name="Woyke T."/>
            <person name="Ryan C.M."/>
            <person name="Banfield J.F."/>
        </authorList>
    </citation>
    <scope>NUCLEOTIDE SEQUENCE [LARGE SCALE GENOMIC DNA]</scope>
</reference>
<evidence type="ECO:0000256" key="4">
    <source>
        <dbReference type="ARBA" id="ARBA00035206"/>
    </source>
</evidence>
<keyword evidence="5" id="KW-0699">rRNA-binding</keyword>
<organism evidence="8 9">
    <name type="scientific">Candidatus Shapirobacteria bacterium CG_4_9_14_0_2_um_filter_39_11</name>
    <dbReference type="NCBI Taxonomy" id="1974478"/>
    <lineage>
        <taxon>Bacteria</taxon>
        <taxon>Candidatus Shapironibacteriota</taxon>
    </lineage>
</organism>
<dbReference type="InterPro" id="IPR057264">
    <property type="entry name" value="Ribosomal_uL24_C"/>
</dbReference>
<feature type="domain" description="KOW" evidence="7">
    <location>
        <begin position="2"/>
        <end position="29"/>
    </location>
</feature>
<evidence type="ECO:0000313" key="9">
    <source>
        <dbReference type="Proteomes" id="UP000229816"/>
    </source>
</evidence>
<dbReference type="HAMAP" id="MF_01326_B">
    <property type="entry name" value="Ribosomal_uL24_B"/>
    <property type="match status" value="1"/>
</dbReference>
<evidence type="ECO:0000256" key="3">
    <source>
        <dbReference type="ARBA" id="ARBA00023274"/>
    </source>
</evidence>
<dbReference type="Pfam" id="PF17136">
    <property type="entry name" value="ribosomal_L24"/>
    <property type="match status" value="1"/>
</dbReference>
<dbReference type="InterPro" id="IPR008991">
    <property type="entry name" value="Translation_prot_SH3-like_sf"/>
</dbReference>
<name>A0A2M8ET95_9BACT</name>
<dbReference type="SUPFAM" id="SSF50104">
    <property type="entry name" value="Translation proteins SH3-like domain"/>
    <property type="match status" value="1"/>
</dbReference>
<evidence type="ECO:0000256" key="1">
    <source>
        <dbReference type="ARBA" id="ARBA00010618"/>
    </source>
</evidence>
<dbReference type="InterPro" id="IPR041988">
    <property type="entry name" value="Ribosomal_uL24_KOW"/>
</dbReference>
<dbReference type="GO" id="GO:0019843">
    <property type="term" value="F:rRNA binding"/>
    <property type="evidence" value="ECO:0007669"/>
    <property type="project" value="UniProtKB-UniRule"/>
</dbReference>
<protein>
    <recommendedName>
        <fullName evidence="4 5">Large ribosomal subunit protein uL24</fullName>
    </recommendedName>
</protein>
<evidence type="ECO:0000256" key="6">
    <source>
        <dbReference type="RuleBase" id="RU003477"/>
    </source>
</evidence>
<dbReference type="GO" id="GO:0006412">
    <property type="term" value="P:translation"/>
    <property type="evidence" value="ECO:0007669"/>
    <property type="project" value="UniProtKB-UniRule"/>
</dbReference>
<sequence length="102" mass="11204">MKLKKGDNIIVIAGKDKGRKGKIEKIFPKEGLVLLPGINVFKRHTKSRGEKQPGGIIDIIKPLPISNVALLCPKCGKPTRVGYRVSKDGTKSRICRKCQAII</sequence>
<dbReference type="InterPro" id="IPR014722">
    <property type="entry name" value="Rib_uL2_dom2"/>
</dbReference>
<dbReference type="GO" id="GO:0003735">
    <property type="term" value="F:structural constituent of ribosome"/>
    <property type="evidence" value="ECO:0007669"/>
    <property type="project" value="InterPro"/>
</dbReference>
<dbReference type="Proteomes" id="UP000229816">
    <property type="component" value="Unassembled WGS sequence"/>
</dbReference>
<keyword evidence="3 5" id="KW-0687">Ribonucleoprotein</keyword>
<evidence type="ECO:0000313" key="8">
    <source>
        <dbReference type="EMBL" id="PJC28341.1"/>
    </source>
</evidence>
<comment type="caution">
    <text evidence="8">The sequence shown here is derived from an EMBL/GenBank/DDBJ whole genome shotgun (WGS) entry which is preliminary data.</text>
</comment>